<gene>
    <name evidence="2" type="ORF">LU635_10805</name>
</gene>
<accession>A0A9X1UXN8</accession>
<organism evidence="2 3">
    <name type="scientific">Christiangramia crocea</name>
    <dbReference type="NCBI Taxonomy" id="2904124"/>
    <lineage>
        <taxon>Bacteria</taxon>
        <taxon>Pseudomonadati</taxon>
        <taxon>Bacteroidota</taxon>
        <taxon>Flavobacteriia</taxon>
        <taxon>Flavobacteriales</taxon>
        <taxon>Flavobacteriaceae</taxon>
        <taxon>Christiangramia</taxon>
    </lineage>
</organism>
<dbReference type="AlphaFoldDB" id="A0A9X1UXN8"/>
<evidence type="ECO:0000313" key="2">
    <source>
        <dbReference type="EMBL" id="MCG9972126.1"/>
    </source>
</evidence>
<dbReference type="Pfam" id="PF05235">
    <property type="entry name" value="CHAD"/>
    <property type="match status" value="1"/>
</dbReference>
<sequence length="299" mass="35557">MMTYKFEKDKTLKKNITSVATEEVDACITSLATLTIHEAVHDIRKRLKKLRALARLVRDEMGEDNYKSVNIYYRDLGRELADFRDLTAHIETMEILRERYGDHLYVNFFNSVIKNIEKERDVMEKELREKSFFSEHLVNKLNYAQKELVKWPVNNNEISIILPSIQRVYKRGKKALQEAYENPGKEIFHEWRKRVKYLWYQVLLLQETWPELFSTYEAEIHELADYLGNDHDLMVLNDKLNKDGFGLKDPQQVELIHAVVMEYSTHLRSNAKVKGELIYAEEPEDFSKRIDSYTKVNWN</sequence>
<evidence type="ECO:0000313" key="3">
    <source>
        <dbReference type="Proteomes" id="UP001139344"/>
    </source>
</evidence>
<evidence type="ECO:0000259" key="1">
    <source>
        <dbReference type="PROSITE" id="PS51708"/>
    </source>
</evidence>
<dbReference type="PROSITE" id="PS51708">
    <property type="entry name" value="CHAD"/>
    <property type="match status" value="1"/>
</dbReference>
<proteinExistence type="predicted"/>
<protein>
    <submittedName>
        <fullName evidence="2">CHAD domain-containing protein</fullName>
    </submittedName>
</protein>
<dbReference type="EMBL" id="JAJSON010000023">
    <property type="protein sequence ID" value="MCG9972126.1"/>
    <property type="molecule type" value="Genomic_DNA"/>
</dbReference>
<dbReference type="PANTHER" id="PTHR39339:SF1">
    <property type="entry name" value="CHAD DOMAIN-CONTAINING PROTEIN"/>
    <property type="match status" value="1"/>
</dbReference>
<feature type="domain" description="CHAD" evidence="1">
    <location>
        <begin position="9"/>
        <end position="291"/>
    </location>
</feature>
<dbReference type="SMART" id="SM00880">
    <property type="entry name" value="CHAD"/>
    <property type="match status" value="1"/>
</dbReference>
<reference evidence="2" key="1">
    <citation type="submission" date="2021-12" db="EMBL/GenBank/DDBJ databases">
        <title>Description of Gramella crocea sp. nov., a new bacterium isolated from activated sludge.</title>
        <authorList>
            <person name="Zhang X."/>
        </authorList>
    </citation>
    <scope>NUCLEOTIDE SEQUENCE</scope>
    <source>
        <strain evidence="2">YB25</strain>
    </source>
</reference>
<keyword evidence="3" id="KW-1185">Reference proteome</keyword>
<comment type="caution">
    <text evidence="2">The sequence shown here is derived from an EMBL/GenBank/DDBJ whole genome shotgun (WGS) entry which is preliminary data.</text>
</comment>
<dbReference type="Proteomes" id="UP001139344">
    <property type="component" value="Unassembled WGS sequence"/>
</dbReference>
<dbReference type="InterPro" id="IPR038186">
    <property type="entry name" value="CHAD_dom_sf"/>
</dbReference>
<dbReference type="InterPro" id="IPR007899">
    <property type="entry name" value="CHAD_dom"/>
</dbReference>
<name>A0A9X1UXN8_9FLAO</name>
<dbReference type="Gene3D" id="1.40.20.10">
    <property type="entry name" value="CHAD domain"/>
    <property type="match status" value="1"/>
</dbReference>
<dbReference type="RefSeq" id="WP_240099070.1">
    <property type="nucleotide sequence ID" value="NZ_JAJSON010000023.1"/>
</dbReference>
<dbReference type="PANTHER" id="PTHR39339">
    <property type="entry name" value="SLR1444 PROTEIN"/>
    <property type="match status" value="1"/>
</dbReference>